<evidence type="ECO:0000313" key="1">
    <source>
        <dbReference type="EMBL" id="MPN09805.1"/>
    </source>
</evidence>
<comment type="caution">
    <text evidence="1">The sequence shown here is derived from an EMBL/GenBank/DDBJ whole genome shotgun (WGS) entry which is preliminary data.</text>
</comment>
<gene>
    <name evidence="1" type="ORF">SDC9_157097</name>
</gene>
<organism evidence="1">
    <name type="scientific">bioreactor metagenome</name>
    <dbReference type="NCBI Taxonomy" id="1076179"/>
    <lineage>
        <taxon>unclassified sequences</taxon>
        <taxon>metagenomes</taxon>
        <taxon>ecological metagenomes</taxon>
    </lineage>
</organism>
<dbReference type="EMBL" id="VSSQ01055928">
    <property type="protein sequence ID" value="MPN09805.1"/>
    <property type="molecule type" value="Genomic_DNA"/>
</dbReference>
<reference evidence="1" key="1">
    <citation type="submission" date="2019-08" db="EMBL/GenBank/DDBJ databases">
        <authorList>
            <person name="Kucharzyk K."/>
            <person name="Murdoch R.W."/>
            <person name="Higgins S."/>
            <person name="Loffler F."/>
        </authorList>
    </citation>
    <scope>NUCLEOTIDE SEQUENCE</scope>
</reference>
<protein>
    <submittedName>
        <fullName evidence="1">Uncharacterized protein</fullName>
    </submittedName>
</protein>
<accession>A0A645F623</accession>
<dbReference type="PROSITE" id="PS51257">
    <property type="entry name" value="PROKAR_LIPOPROTEIN"/>
    <property type="match status" value="1"/>
</dbReference>
<dbReference type="AlphaFoldDB" id="A0A645F623"/>
<proteinExistence type="predicted"/>
<sequence length="65" mass="6711">MQRGHAHITARIGHHGIAQMGTIALACELTAGRGAREVIAQGVGQLHGHDQGLVVLVRVIGEGAL</sequence>
<name>A0A645F623_9ZZZZ</name>